<evidence type="ECO:0000313" key="2">
    <source>
        <dbReference type="EMBL" id="HHO73790.1"/>
    </source>
</evidence>
<dbReference type="EMBL" id="DSAC01000050">
    <property type="protein sequence ID" value="HHO73790.1"/>
    <property type="molecule type" value="Genomic_DNA"/>
</dbReference>
<dbReference type="Pfam" id="PF01936">
    <property type="entry name" value="NYN"/>
    <property type="match status" value="1"/>
</dbReference>
<protein>
    <submittedName>
        <fullName evidence="2">NYN domain-containing protein</fullName>
    </submittedName>
</protein>
<name>A0A7C5WYT4_9AQUI</name>
<organism evidence="2">
    <name type="scientific">Thermocrinis ruber</name>
    <dbReference type="NCBI Taxonomy" id="75906"/>
    <lineage>
        <taxon>Bacteria</taxon>
        <taxon>Pseudomonadati</taxon>
        <taxon>Aquificota</taxon>
        <taxon>Aquificia</taxon>
        <taxon>Aquificales</taxon>
        <taxon>Aquificaceae</taxon>
        <taxon>Thermocrinis</taxon>
    </lineage>
</organism>
<gene>
    <name evidence="2" type="ORF">ENN04_04045</name>
</gene>
<comment type="caution">
    <text evidence="2">The sequence shown here is derived from an EMBL/GenBank/DDBJ whole genome shotgun (WGS) entry which is preliminary data.</text>
</comment>
<evidence type="ECO:0000259" key="1">
    <source>
        <dbReference type="Pfam" id="PF01936"/>
    </source>
</evidence>
<dbReference type="InterPro" id="IPR021139">
    <property type="entry name" value="NYN"/>
</dbReference>
<dbReference type="GO" id="GO:0004540">
    <property type="term" value="F:RNA nuclease activity"/>
    <property type="evidence" value="ECO:0007669"/>
    <property type="project" value="InterPro"/>
</dbReference>
<dbReference type="AlphaFoldDB" id="A0A7C5WYT4"/>
<feature type="domain" description="NYN" evidence="1">
    <location>
        <begin position="4"/>
        <end position="166"/>
    </location>
</feature>
<accession>A0A7C5WYT4</accession>
<reference evidence="2" key="1">
    <citation type="journal article" date="2020" name="mSystems">
        <title>Genome- and Community-Level Interaction Insights into Carbon Utilization and Element Cycling Functions of Hydrothermarchaeota in Hydrothermal Sediment.</title>
        <authorList>
            <person name="Zhou Z."/>
            <person name="Liu Y."/>
            <person name="Xu W."/>
            <person name="Pan J."/>
            <person name="Luo Z.H."/>
            <person name="Li M."/>
        </authorList>
    </citation>
    <scope>NUCLEOTIDE SEQUENCE [LARGE SCALE GENOMIC DNA]</scope>
    <source>
        <strain evidence="2">SpSt-114</strain>
    </source>
</reference>
<dbReference type="Gene3D" id="3.40.50.1010">
    <property type="entry name" value="5'-nuclease"/>
    <property type="match status" value="1"/>
</dbReference>
<dbReference type="CDD" id="cd10911">
    <property type="entry name" value="PIN_LabA"/>
    <property type="match status" value="1"/>
</dbReference>
<dbReference type="PANTHER" id="PTHR35458:SF8">
    <property type="entry name" value="SLR0650 PROTEIN"/>
    <property type="match status" value="1"/>
</dbReference>
<dbReference type="PANTHER" id="PTHR35458">
    <property type="entry name" value="SLR0755 PROTEIN"/>
    <property type="match status" value="1"/>
</dbReference>
<sequence>MIERVIVFIDGSNVFHAIKSLNIRIDYSKLVNFLVEDRRLIRAYFYGAVPQEKDLKKNSPEWESFLRQKRFLEELALQGIKVKTANLRRLPSGEFLEKEVDIMLATDMLSLAYKNAYDTAILVTGDSDFSYTVEEIQSLGKRVENASFKSTSSHILRKVCDRFTLLDDYIDRFIIEEKVKVSQEISFWEKVLRLWKR</sequence>
<dbReference type="InterPro" id="IPR047140">
    <property type="entry name" value="LabA"/>
</dbReference>
<proteinExistence type="predicted"/>